<keyword evidence="1" id="KW-0472">Membrane</keyword>
<dbReference type="EMBL" id="FOWX01000001">
    <property type="protein sequence ID" value="SFO81964.1"/>
    <property type="molecule type" value="Genomic_DNA"/>
</dbReference>
<dbReference type="AlphaFoldDB" id="A0A1I5KA74"/>
<sequence length="30" mass="3337">MLIDSLDVLLILLPVTGLFLVLPIVLMRCI</sequence>
<keyword evidence="1" id="KW-0812">Transmembrane</keyword>
<dbReference type="Proteomes" id="UP000198784">
    <property type="component" value="Unassembled WGS sequence"/>
</dbReference>
<evidence type="ECO:0000313" key="2">
    <source>
        <dbReference type="EMBL" id="SFO81964.1"/>
    </source>
</evidence>
<reference evidence="3" key="1">
    <citation type="submission" date="2016-10" db="EMBL/GenBank/DDBJ databases">
        <authorList>
            <person name="Varghese N."/>
            <person name="Submissions S."/>
        </authorList>
    </citation>
    <scope>NUCLEOTIDE SEQUENCE [LARGE SCALE GENOMIC DNA]</scope>
    <source>
        <strain evidence="3">DSM 17834</strain>
    </source>
</reference>
<accession>A0A1I5KA74</accession>
<name>A0A1I5KA74_9PSED</name>
<feature type="transmembrane region" description="Helical" evidence="1">
    <location>
        <begin position="6"/>
        <end position="26"/>
    </location>
</feature>
<proteinExistence type="predicted"/>
<organism evidence="2 3">
    <name type="scientific">Pseudomonas borbori</name>
    <dbReference type="NCBI Taxonomy" id="289003"/>
    <lineage>
        <taxon>Bacteria</taxon>
        <taxon>Pseudomonadati</taxon>
        <taxon>Pseudomonadota</taxon>
        <taxon>Gammaproteobacteria</taxon>
        <taxon>Pseudomonadales</taxon>
        <taxon>Pseudomonadaceae</taxon>
        <taxon>Pseudomonas</taxon>
    </lineage>
</organism>
<dbReference type="STRING" id="289003.SAMN05216190_101126"/>
<gene>
    <name evidence="2" type="ORF">SAMN05216190_101126</name>
</gene>
<evidence type="ECO:0000313" key="3">
    <source>
        <dbReference type="Proteomes" id="UP000198784"/>
    </source>
</evidence>
<keyword evidence="1" id="KW-1133">Transmembrane helix</keyword>
<keyword evidence="3" id="KW-1185">Reference proteome</keyword>
<protein>
    <submittedName>
        <fullName evidence="2">Uncharacterized protein</fullName>
    </submittedName>
</protein>
<evidence type="ECO:0000256" key="1">
    <source>
        <dbReference type="SAM" id="Phobius"/>
    </source>
</evidence>